<comment type="caution">
    <text evidence="3">The sequence shown here is derived from an EMBL/GenBank/DDBJ whole genome shotgun (WGS) entry which is preliminary data.</text>
</comment>
<sequence>MRYSRHTPHPSGAAEETQLDPDERAPGEASLGRSLATVAEQTARFSPDCCGAIATLTDDTAASAAEPPDATGLPDGPGEVAATHPDLAALVAVQRACGDGPLLTALETGRPAGGDDLLTLDRWPDYRAKALDSGLRSCTTLPYRRDGLTLTLTVCSFRPNRLDEAVRSSTALLGELAASVLVREVRYQAALEEVEQLDSALRSRPVVDRACGIVMAVTGCDDDEAFALLRTLSQRGNRKLHDIAEAIVRTRGRGLPDKLRKLGRWP</sequence>
<evidence type="ECO:0000313" key="3">
    <source>
        <dbReference type="EMBL" id="GAA2095899.1"/>
    </source>
</evidence>
<proteinExistence type="predicted"/>
<dbReference type="EMBL" id="BAAAPE010000016">
    <property type="protein sequence ID" value="GAA2095899.1"/>
    <property type="molecule type" value="Genomic_DNA"/>
</dbReference>
<evidence type="ECO:0000256" key="1">
    <source>
        <dbReference type="SAM" id="MobiDB-lite"/>
    </source>
</evidence>
<dbReference type="SUPFAM" id="SSF52172">
    <property type="entry name" value="CheY-like"/>
    <property type="match status" value="1"/>
</dbReference>
<feature type="region of interest" description="Disordered" evidence="1">
    <location>
        <begin position="1"/>
        <end position="34"/>
    </location>
</feature>
<dbReference type="InterPro" id="IPR005561">
    <property type="entry name" value="ANTAR"/>
</dbReference>
<name>A0ABN2WNF4_9ACTN</name>
<dbReference type="PROSITE" id="PS50921">
    <property type="entry name" value="ANTAR"/>
    <property type="match status" value="1"/>
</dbReference>
<organism evidence="3 4">
    <name type="scientific">Streptomyces albiaxialis</name>
    <dbReference type="NCBI Taxonomy" id="329523"/>
    <lineage>
        <taxon>Bacteria</taxon>
        <taxon>Bacillati</taxon>
        <taxon>Actinomycetota</taxon>
        <taxon>Actinomycetes</taxon>
        <taxon>Kitasatosporales</taxon>
        <taxon>Streptomycetaceae</taxon>
        <taxon>Streptomyces</taxon>
    </lineage>
</organism>
<gene>
    <name evidence="3" type="ORF">GCM10009801_65090</name>
</gene>
<feature type="region of interest" description="Disordered" evidence="1">
    <location>
        <begin position="61"/>
        <end position="81"/>
    </location>
</feature>
<dbReference type="SMART" id="SM01012">
    <property type="entry name" value="ANTAR"/>
    <property type="match status" value="1"/>
</dbReference>
<dbReference type="RefSeq" id="WP_344533336.1">
    <property type="nucleotide sequence ID" value="NZ_BAAAPE010000016.1"/>
</dbReference>
<dbReference type="Pfam" id="PF03861">
    <property type="entry name" value="ANTAR"/>
    <property type="match status" value="1"/>
</dbReference>
<accession>A0ABN2WNF4</accession>
<dbReference type="InterPro" id="IPR036388">
    <property type="entry name" value="WH-like_DNA-bd_sf"/>
</dbReference>
<keyword evidence="4" id="KW-1185">Reference proteome</keyword>
<dbReference type="InterPro" id="IPR011006">
    <property type="entry name" value="CheY-like_superfamily"/>
</dbReference>
<evidence type="ECO:0000313" key="4">
    <source>
        <dbReference type="Proteomes" id="UP001500016"/>
    </source>
</evidence>
<dbReference type="Gene3D" id="1.10.10.10">
    <property type="entry name" value="Winged helix-like DNA-binding domain superfamily/Winged helix DNA-binding domain"/>
    <property type="match status" value="1"/>
</dbReference>
<dbReference type="Proteomes" id="UP001500016">
    <property type="component" value="Unassembled WGS sequence"/>
</dbReference>
<feature type="domain" description="ANTAR" evidence="2">
    <location>
        <begin position="187"/>
        <end position="248"/>
    </location>
</feature>
<protein>
    <submittedName>
        <fullName evidence="3">GAF and ANTAR domain-containing protein</fullName>
    </submittedName>
</protein>
<reference evidence="3 4" key="1">
    <citation type="journal article" date="2019" name="Int. J. Syst. Evol. Microbiol.">
        <title>The Global Catalogue of Microorganisms (GCM) 10K type strain sequencing project: providing services to taxonomists for standard genome sequencing and annotation.</title>
        <authorList>
            <consortium name="The Broad Institute Genomics Platform"/>
            <consortium name="The Broad Institute Genome Sequencing Center for Infectious Disease"/>
            <person name="Wu L."/>
            <person name="Ma J."/>
        </authorList>
    </citation>
    <scope>NUCLEOTIDE SEQUENCE [LARGE SCALE GENOMIC DNA]</scope>
    <source>
        <strain evidence="3 4">JCM 15478</strain>
    </source>
</reference>
<evidence type="ECO:0000259" key="2">
    <source>
        <dbReference type="PROSITE" id="PS50921"/>
    </source>
</evidence>